<accession>A0A1D1UI52</accession>
<dbReference type="AlphaFoldDB" id="A0A1D1UI52"/>
<reference evidence="1 2" key="1">
    <citation type="journal article" date="2016" name="Nat. Commun.">
        <title>Extremotolerant tardigrade genome and improved radiotolerance of human cultured cells by tardigrade-unique protein.</title>
        <authorList>
            <person name="Hashimoto T."/>
            <person name="Horikawa D.D."/>
            <person name="Saito Y."/>
            <person name="Kuwahara H."/>
            <person name="Kozuka-Hata H."/>
            <person name="Shin-I T."/>
            <person name="Minakuchi Y."/>
            <person name="Ohishi K."/>
            <person name="Motoyama A."/>
            <person name="Aizu T."/>
            <person name="Enomoto A."/>
            <person name="Kondo K."/>
            <person name="Tanaka S."/>
            <person name="Hara Y."/>
            <person name="Koshikawa S."/>
            <person name="Sagara H."/>
            <person name="Miura T."/>
            <person name="Yokobori S."/>
            <person name="Miyagawa K."/>
            <person name="Suzuki Y."/>
            <person name="Kubo T."/>
            <person name="Oyama M."/>
            <person name="Kohara Y."/>
            <person name="Fujiyama A."/>
            <person name="Arakawa K."/>
            <person name="Katayama T."/>
            <person name="Toyoda A."/>
            <person name="Kunieda T."/>
        </authorList>
    </citation>
    <scope>NUCLEOTIDE SEQUENCE [LARGE SCALE GENOMIC DNA]</scope>
    <source>
        <strain evidence="1 2">YOKOZUNA-1</strain>
    </source>
</reference>
<proteinExistence type="predicted"/>
<evidence type="ECO:0000313" key="1">
    <source>
        <dbReference type="EMBL" id="GAU89376.1"/>
    </source>
</evidence>
<dbReference type="EMBL" id="BDGG01000001">
    <property type="protein sequence ID" value="GAU89376.1"/>
    <property type="molecule type" value="Genomic_DNA"/>
</dbReference>
<organism evidence="1 2">
    <name type="scientific">Ramazzottius varieornatus</name>
    <name type="common">Water bear</name>
    <name type="synonym">Tardigrade</name>
    <dbReference type="NCBI Taxonomy" id="947166"/>
    <lineage>
        <taxon>Eukaryota</taxon>
        <taxon>Metazoa</taxon>
        <taxon>Ecdysozoa</taxon>
        <taxon>Tardigrada</taxon>
        <taxon>Eutardigrada</taxon>
        <taxon>Parachela</taxon>
        <taxon>Hypsibioidea</taxon>
        <taxon>Ramazzottiidae</taxon>
        <taxon>Ramazzottius</taxon>
    </lineage>
</organism>
<protein>
    <submittedName>
        <fullName evidence="1">Uncharacterized protein</fullName>
    </submittedName>
</protein>
<gene>
    <name evidence="1" type="primary">RvY_01931-1</name>
    <name evidence="1" type="synonym">RvY_01931.1</name>
    <name evidence="1" type="ORF">RvY_01931</name>
</gene>
<dbReference type="Proteomes" id="UP000186922">
    <property type="component" value="Unassembled WGS sequence"/>
</dbReference>
<keyword evidence="2" id="KW-1185">Reference proteome</keyword>
<name>A0A1D1UI52_RAMVA</name>
<evidence type="ECO:0000313" key="2">
    <source>
        <dbReference type="Proteomes" id="UP000186922"/>
    </source>
</evidence>
<sequence length="56" mass="5983">MSPFESSRFVTLSSGVFRLIRAIHTATSGEVIRAAAMRPPPITSPSPMPTPFPAVN</sequence>
<comment type="caution">
    <text evidence="1">The sequence shown here is derived from an EMBL/GenBank/DDBJ whole genome shotgun (WGS) entry which is preliminary data.</text>
</comment>